<feature type="signal peptide" evidence="1">
    <location>
        <begin position="1"/>
        <end position="23"/>
    </location>
</feature>
<accession>A0A5D0CXZ3</accession>
<dbReference type="AlphaFoldDB" id="A0A5D0CXZ3"/>
<organism evidence="2 3">
    <name type="scientific">Paenibacillus faecis</name>
    <dbReference type="NCBI Taxonomy" id="862114"/>
    <lineage>
        <taxon>Bacteria</taxon>
        <taxon>Bacillati</taxon>
        <taxon>Bacillota</taxon>
        <taxon>Bacilli</taxon>
        <taxon>Bacillales</taxon>
        <taxon>Paenibacillaceae</taxon>
        <taxon>Paenibacillus</taxon>
    </lineage>
</organism>
<dbReference type="InterPro" id="IPR017853">
    <property type="entry name" value="GH"/>
</dbReference>
<evidence type="ECO:0000313" key="3">
    <source>
        <dbReference type="Proteomes" id="UP000325218"/>
    </source>
</evidence>
<evidence type="ECO:0000313" key="2">
    <source>
        <dbReference type="EMBL" id="TYA14560.1"/>
    </source>
</evidence>
<comment type="caution">
    <text evidence="2">The sequence shown here is derived from an EMBL/GenBank/DDBJ whole genome shotgun (WGS) entry which is preliminary data.</text>
</comment>
<dbReference type="SUPFAM" id="SSF51445">
    <property type="entry name" value="(Trans)glycosidases"/>
    <property type="match status" value="1"/>
</dbReference>
<keyword evidence="3" id="KW-1185">Reference proteome</keyword>
<protein>
    <submittedName>
        <fullName evidence="2">Uncharacterized protein</fullName>
    </submittedName>
</protein>
<proteinExistence type="predicted"/>
<keyword evidence="1" id="KW-0732">Signal</keyword>
<reference evidence="2 3" key="1">
    <citation type="submission" date="2019-08" db="EMBL/GenBank/DDBJ databases">
        <title>Genome sequencing of Paenibacillus faecis DSM 23593(T).</title>
        <authorList>
            <person name="Kook J.-K."/>
            <person name="Park S.-N."/>
            <person name="Lim Y.K."/>
        </authorList>
    </citation>
    <scope>NUCLEOTIDE SEQUENCE [LARGE SCALE GENOMIC DNA]</scope>
    <source>
        <strain evidence="2 3">DSM 23593</strain>
    </source>
</reference>
<name>A0A5D0CXZ3_9BACL</name>
<sequence>MKKMATLLFFSVCLLMSSIPYTASTANADSGRTKALWVWDFYEAAADSNKITQLLSFLKDHEINLLFIGTRRTLPDQPAAYEELIRRAHASGIRVFALVGRANWALETHHREALEELRQVLLFNTSHPSTKFDGIQYDIEPHTLPEYKTRRGSVSYQFIQVLKKIANQIALHDKNLEFNAAIPWWYATGENPVIVETGGEKKPLSYFVIDIVDTVSIMAYRNITDRQIRATQAEIDYAAKRGKKVYIGAETNPPNGGSIPNEITYYHGGRDYMNQQLRTVSSFFADHFGFGGIAIHDYPAYKEMIRMSR</sequence>
<dbReference type="RefSeq" id="WP_148450155.1">
    <property type="nucleotide sequence ID" value="NZ_VSDO01000001.1"/>
</dbReference>
<dbReference type="Proteomes" id="UP000325218">
    <property type="component" value="Unassembled WGS sequence"/>
</dbReference>
<dbReference type="OrthoDB" id="2563626at2"/>
<feature type="chain" id="PRO_5038379589" evidence="1">
    <location>
        <begin position="24"/>
        <end position="309"/>
    </location>
</feature>
<evidence type="ECO:0000256" key="1">
    <source>
        <dbReference type="SAM" id="SignalP"/>
    </source>
</evidence>
<dbReference type="EMBL" id="VSDO01000001">
    <property type="protein sequence ID" value="TYA14560.1"/>
    <property type="molecule type" value="Genomic_DNA"/>
</dbReference>
<gene>
    <name evidence="2" type="ORF">FRY98_02410</name>
</gene>
<dbReference type="Gene3D" id="3.20.20.80">
    <property type="entry name" value="Glycosidases"/>
    <property type="match status" value="1"/>
</dbReference>